<evidence type="ECO:0000313" key="3">
    <source>
        <dbReference type="Proteomes" id="UP000789759"/>
    </source>
</evidence>
<feature type="compositionally biased region" description="Low complexity" evidence="1">
    <location>
        <begin position="62"/>
        <end position="79"/>
    </location>
</feature>
<dbReference type="OrthoDB" id="10448403at2759"/>
<reference evidence="2" key="1">
    <citation type="submission" date="2021-06" db="EMBL/GenBank/DDBJ databases">
        <authorList>
            <person name="Kallberg Y."/>
            <person name="Tangrot J."/>
            <person name="Rosling A."/>
        </authorList>
    </citation>
    <scope>NUCLEOTIDE SEQUENCE</scope>
    <source>
        <strain evidence="2">FL966</strain>
    </source>
</reference>
<feature type="compositionally biased region" description="Basic and acidic residues" evidence="1">
    <location>
        <begin position="51"/>
        <end position="61"/>
    </location>
</feature>
<organism evidence="2 3">
    <name type="scientific">Cetraspora pellucida</name>
    <dbReference type="NCBI Taxonomy" id="1433469"/>
    <lineage>
        <taxon>Eukaryota</taxon>
        <taxon>Fungi</taxon>
        <taxon>Fungi incertae sedis</taxon>
        <taxon>Mucoromycota</taxon>
        <taxon>Glomeromycotina</taxon>
        <taxon>Glomeromycetes</taxon>
        <taxon>Diversisporales</taxon>
        <taxon>Gigasporaceae</taxon>
        <taxon>Cetraspora</taxon>
    </lineage>
</organism>
<dbReference type="Proteomes" id="UP000789759">
    <property type="component" value="Unassembled WGS sequence"/>
</dbReference>
<evidence type="ECO:0000313" key="2">
    <source>
        <dbReference type="EMBL" id="CAG8713241.1"/>
    </source>
</evidence>
<protein>
    <submittedName>
        <fullName evidence="2">13859_t:CDS:1</fullName>
    </submittedName>
</protein>
<evidence type="ECO:0000256" key="1">
    <source>
        <dbReference type="SAM" id="MobiDB-lite"/>
    </source>
</evidence>
<feature type="region of interest" description="Disordered" evidence="1">
    <location>
        <begin position="1"/>
        <end position="32"/>
    </location>
</feature>
<dbReference type="AlphaFoldDB" id="A0A9N9HZG2"/>
<keyword evidence="3" id="KW-1185">Reference proteome</keyword>
<comment type="caution">
    <text evidence="2">The sequence shown here is derived from an EMBL/GenBank/DDBJ whole genome shotgun (WGS) entry which is preliminary data.</text>
</comment>
<dbReference type="EMBL" id="CAJVQA010012057">
    <property type="protein sequence ID" value="CAG8713241.1"/>
    <property type="molecule type" value="Genomic_DNA"/>
</dbReference>
<name>A0A9N9HZG2_9GLOM</name>
<gene>
    <name evidence="2" type="ORF">CPELLU_LOCUS12447</name>
</gene>
<accession>A0A9N9HZG2</accession>
<feature type="region of interest" description="Disordered" evidence="1">
    <location>
        <begin position="51"/>
        <end position="81"/>
    </location>
</feature>
<proteinExistence type="predicted"/>
<sequence>MSAKKQKSKDHTDSNAISNSDTNPKHNDTFSNELLNRNNISMNLDIITDHSNETSDIDHSNKNNNPNCSNKKPNKKVPNGQRECGQLVKTQDSTSNEELNLTNMATIFDEEKKENIVNVDKELEIIITANGDNWEHDKAIDFLQEKYDLLSIGNESIISLVNVEQNKNQISLFQ</sequence>